<dbReference type="Proteomes" id="UP000016923">
    <property type="component" value="Unassembled WGS sequence"/>
</dbReference>
<evidence type="ECO:0000256" key="2">
    <source>
        <dbReference type="SAM" id="MobiDB-lite"/>
    </source>
</evidence>
<feature type="compositionally biased region" description="Low complexity" evidence="2">
    <location>
        <begin position="691"/>
        <end position="704"/>
    </location>
</feature>
<dbReference type="InterPro" id="IPR033308">
    <property type="entry name" value="PGAP5/Cdc1/Ted1"/>
</dbReference>
<organism evidence="4 5">
    <name type="scientific">Ophiostoma piceae (strain UAMH 11346)</name>
    <name type="common">Sap stain fungus</name>
    <dbReference type="NCBI Taxonomy" id="1262450"/>
    <lineage>
        <taxon>Eukaryota</taxon>
        <taxon>Fungi</taxon>
        <taxon>Dikarya</taxon>
        <taxon>Ascomycota</taxon>
        <taxon>Pezizomycotina</taxon>
        <taxon>Sordariomycetes</taxon>
        <taxon>Sordariomycetidae</taxon>
        <taxon>Ophiostomatales</taxon>
        <taxon>Ophiostomataceae</taxon>
        <taxon>Ophiostoma</taxon>
    </lineage>
</organism>
<keyword evidence="3" id="KW-0812">Transmembrane</keyword>
<dbReference type="GO" id="GO:0006506">
    <property type="term" value="P:GPI anchor biosynthetic process"/>
    <property type="evidence" value="ECO:0007669"/>
    <property type="project" value="InterPro"/>
</dbReference>
<proteinExistence type="predicted"/>
<dbReference type="eggNOG" id="KOG3662">
    <property type="taxonomic scope" value="Eukaryota"/>
</dbReference>
<keyword evidence="1 3" id="KW-0472">Membrane</keyword>
<name>S3C277_OPHP1</name>
<reference evidence="4 5" key="1">
    <citation type="journal article" date="2013" name="BMC Genomics">
        <title>The genome and transcriptome of the pine saprophyte Ophiostoma piceae, and a comparison with the bark beetle-associated pine pathogen Grosmannia clavigera.</title>
        <authorList>
            <person name="Haridas S."/>
            <person name="Wang Y."/>
            <person name="Lim L."/>
            <person name="Massoumi Alamouti S."/>
            <person name="Jackman S."/>
            <person name="Docking R."/>
            <person name="Robertson G."/>
            <person name="Birol I."/>
            <person name="Bohlmann J."/>
            <person name="Breuil C."/>
        </authorList>
    </citation>
    <scope>NUCLEOTIDE SEQUENCE [LARGE SCALE GENOMIC DNA]</scope>
    <source>
        <strain evidence="4 5">UAMH 11346</strain>
    </source>
</reference>
<dbReference type="InterPro" id="IPR029052">
    <property type="entry name" value="Metallo-depent_PP-like"/>
</dbReference>
<dbReference type="OrthoDB" id="5977743at2759"/>
<keyword evidence="4" id="KW-0131">Cell cycle</keyword>
<keyword evidence="5" id="KW-1185">Reference proteome</keyword>
<protein>
    <submittedName>
        <fullName evidence="4">Cell division control protein</fullName>
    </submittedName>
</protein>
<evidence type="ECO:0000313" key="4">
    <source>
        <dbReference type="EMBL" id="EPE05831.1"/>
    </source>
</evidence>
<gene>
    <name evidence="4" type="ORF">F503_08362</name>
</gene>
<evidence type="ECO:0000256" key="3">
    <source>
        <dbReference type="SAM" id="Phobius"/>
    </source>
</evidence>
<keyword evidence="3" id="KW-1133">Transmembrane helix</keyword>
<feature type="transmembrane region" description="Helical" evidence="3">
    <location>
        <begin position="823"/>
        <end position="846"/>
    </location>
</feature>
<dbReference type="STRING" id="1262450.S3C277"/>
<accession>S3C277</accession>
<dbReference type="VEuPathDB" id="FungiDB:F503_08362"/>
<dbReference type="SUPFAM" id="SSF56300">
    <property type="entry name" value="Metallo-dependent phosphatases"/>
    <property type="match status" value="1"/>
</dbReference>
<dbReference type="GO" id="GO:0051301">
    <property type="term" value="P:cell division"/>
    <property type="evidence" value="ECO:0007669"/>
    <property type="project" value="UniProtKB-KW"/>
</dbReference>
<dbReference type="GO" id="GO:0005783">
    <property type="term" value="C:endoplasmic reticulum"/>
    <property type="evidence" value="ECO:0007669"/>
    <property type="project" value="TreeGrafter"/>
</dbReference>
<dbReference type="HOGENOM" id="CLU_011607_2_1_1"/>
<feature type="region of interest" description="Disordered" evidence="2">
    <location>
        <begin position="681"/>
        <end position="750"/>
    </location>
</feature>
<sequence>MASPYNNGFRPSSALPSSPHDADDFGSLFINVIQLLWRYILRRTLSVAASVGSVLLTGTRASTLLRESRRRRARPQPTTIMVAETLLRLLRHNLAPQRVFSVPHFLAAFWVLVLLWGERWNFHAKVAHCHWDHWEKWPAGATPHHLIFVADPQIIDAKSYPGRPWPVNDITITVTDNYMRRSYRELQEQLHPDTVFFLGDLFDGGREWKPDHGDFQDPSWSNRPDHEKSYAKMWKKKFGENYWLKEYSRFGDIFLDPWNLGGTEPGPGQRGRRVITSLPGNHDLGFGSEVKLNVRDRFESYFGEGNRVDVIGNHTFVSVDTVSLSADTSEQASQSDIEAIYRPAREFLSRVAWNKKKAIARELRFQRGAGEEVSFAHRVEDLETAQFDVAALQKALGAGETSQGDLPTILLTHVPLYRPPGTPCGPMREHWPPAKPSADTPDTPVFPDHRNAISVTRGYQYQNVLSETDSIDLIKTIGNVVHAFSGDDHDYCELVHDAAQNHVPEITVKAFSMAMGVPTPGFMMVSLYNPIDKTGRPLASADSPTAASAAPPVTMQTHMCLLPNQLSTYARYGGMIVVSLVLLAIYAILSQILGLPEFSFDPLADEPEYTSNNMPSSVLPMFNKAKVEDDEYRRGSGKSIGKSAGSYGPGAIGANSSGGSGGTSGSSGFVGVGGVPATYSRGRGYSNGFGQQQQQQAQPNYQNQKNRRGARGKAANAASAYDVRGGPKIQIARDDDDSDESGDSGYGDDFTADDYMVNVNLGSGGSSARWQPAARRDVLGRSLAVATSVKKFVLGVLGLRGGYSRRRRGGVGGSGMRSGLGGLVSSALSTFGAGGSGAGGSAAGSLRRRRSTRSSQNQLMLQAAGWEFYAMVFRVAWMVVAYWGWLNHKG</sequence>
<dbReference type="EMBL" id="KE148155">
    <property type="protein sequence ID" value="EPE05831.1"/>
    <property type="molecule type" value="Genomic_DNA"/>
</dbReference>
<dbReference type="AlphaFoldDB" id="S3C277"/>
<dbReference type="GO" id="GO:0016020">
    <property type="term" value="C:membrane"/>
    <property type="evidence" value="ECO:0007669"/>
    <property type="project" value="GOC"/>
</dbReference>
<keyword evidence="4" id="KW-0132">Cell division</keyword>
<dbReference type="PANTHER" id="PTHR13315:SF4">
    <property type="entry name" value="METALLOPHOSPHOESTERASE, ISOFORM E"/>
    <property type="match status" value="1"/>
</dbReference>
<dbReference type="PANTHER" id="PTHR13315">
    <property type="entry name" value="METALLO PHOSPHOESTERASE RELATED"/>
    <property type="match status" value="1"/>
</dbReference>
<evidence type="ECO:0000256" key="1">
    <source>
        <dbReference type="ARBA" id="ARBA00023136"/>
    </source>
</evidence>
<evidence type="ECO:0000313" key="5">
    <source>
        <dbReference type="Proteomes" id="UP000016923"/>
    </source>
</evidence>
<feature type="transmembrane region" description="Helical" evidence="3">
    <location>
        <begin position="866"/>
        <end position="885"/>
    </location>
</feature>